<evidence type="ECO:0000256" key="1">
    <source>
        <dbReference type="SAM" id="MobiDB-lite"/>
    </source>
</evidence>
<evidence type="ECO:0000313" key="4">
    <source>
        <dbReference type="Proteomes" id="UP001363622"/>
    </source>
</evidence>
<gene>
    <name evidence="3" type="ORF">IWZ03DRAFT_444598</name>
</gene>
<proteinExistence type="predicted"/>
<keyword evidence="4" id="KW-1185">Reference proteome</keyword>
<reference evidence="3 4" key="1">
    <citation type="submission" date="2024-04" db="EMBL/GenBank/DDBJ databases">
        <title>Phyllosticta paracitricarpa is synonymous to the EU quarantine fungus P. citricarpa based on phylogenomic analyses.</title>
        <authorList>
            <consortium name="Lawrence Berkeley National Laboratory"/>
            <person name="Van Ingen-Buijs V.A."/>
            <person name="Van Westerhoven A.C."/>
            <person name="Haridas S."/>
            <person name="Skiadas P."/>
            <person name="Martin F."/>
            <person name="Groenewald J.Z."/>
            <person name="Crous P.W."/>
            <person name="Seidl M.F."/>
        </authorList>
    </citation>
    <scope>NUCLEOTIDE SEQUENCE [LARGE SCALE GENOMIC DNA]</scope>
    <source>
        <strain evidence="3 4">CBS 123371</strain>
    </source>
</reference>
<feature type="domain" description="F-box" evidence="2">
    <location>
        <begin position="21"/>
        <end position="66"/>
    </location>
</feature>
<sequence length="572" mass="66357">MAGCDRVPPQLPESTDFGPARPTLLSFPQELLDMILSLLSNDTVKSLRLTSKNFVAGANALLFRDLKIILPHDCSRVFAMSKSPEIARCVKQLTLIRLANLPDELLGFDHILPHRHERLPQWSRGEIEQYYNAFEKHQRRRQLEQGVLIEAWNTDIYKTGRASARFGKRCKNIEGSLRSPEESLRQRQAWIRRLEMALLKMPNLRSFVGPVDCSGTLEMGIPRSFQSDRERFAFRNSFGKRLETIKVDFDCRLKDVSTDLKKIGWTKEDSQLDSLCFHGGEQYALFLDSVSRAKDVGISVYHGIDRSGIESGFLNGPSQELLCKAEQARKMDMRIISGIESAELRDIRRWWNEDLDIANCRIGLDMAIPKWQDLQSLRLSGIEALAMSMVHLLDSHVARLRELHLNKIALNRSKNERESVWWTIFKLIRKRTTARNLQTIHLSNLHQHSGYVKRPTEPSRASDAQRFISGDEFDLEYFSDGFVRRSEAYRLEVQQKIYDFILHRTDELPIEQDDWDFAWAHVEKCDANQNAWHCPHNELHEQLRILYYSTAGEIRFEALKWDSKKLARYTGN</sequence>
<comment type="caution">
    <text evidence="3">The sequence shown here is derived from an EMBL/GenBank/DDBJ whole genome shotgun (WGS) entry which is preliminary data.</text>
</comment>
<dbReference type="InterPro" id="IPR001810">
    <property type="entry name" value="F-box_dom"/>
</dbReference>
<dbReference type="Proteomes" id="UP001363622">
    <property type="component" value="Unassembled WGS sequence"/>
</dbReference>
<accession>A0ABR1KL15</accession>
<dbReference type="EMBL" id="JBBPHU010000009">
    <property type="protein sequence ID" value="KAK7513988.1"/>
    <property type="molecule type" value="Genomic_DNA"/>
</dbReference>
<dbReference type="PROSITE" id="PS50181">
    <property type="entry name" value="FBOX"/>
    <property type="match status" value="1"/>
</dbReference>
<name>A0ABR1KL15_9PEZI</name>
<evidence type="ECO:0000259" key="2">
    <source>
        <dbReference type="PROSITE" id="PS50181"/>
    </source>
</evidence>
<protein>
    <recommendedName>
        <fullName evidence="2">F-box domain-containing protein</fullName>
    </recommendedName>
</protein>
<evidence type="ECO:0000313" key="3">
    <source>
        <dbReference type="EMBL" id="KAK7513988.1"/>
    </source>
</evidence>
<organism evidence="3 4">
    <name type="scientific">Phyllosticta citriasiana</name>
    <dbReference type="NCBI Taxonomy" id="595635"/>
    <lineage>
        <taxon>Eukaryota</taxon>
        <taxon>Fungi</taxon>
        <taxon>Dikarya</taxon>
        <taxon>Ascomycota</taxon>
        <taxon>Pezizomycotina</taxon>
        <taxon>Dothideomycetes</taxon>
        <taxon>Dothideomycetes incertae sedis</taxon>
        <taxon>Botryosphaeriales</taxon>
        <taxon>Phyllostictaceae</taxon>
        <taxon>Phyllosticta</taxon>
    </lineage>
</organism>
<feature type="region of interest" description="Disordered" evidence="1">
    <location>
        <begin position="1"/>
        <end position="20"/>
    </location>
</feature>